<evidence type="ECO:0000313" key="2">
    <source>
        <dbReference type="Proteomes" id="UP000178558"/>
    </source>
</evidence>
<sequence>MEAGESVSNQKGEGDCRRNTLEDLRRVGPDKPLGYLPLSFIHRESGLKAIIREMRQKGLKTELFPTVEQVKPMNGRGLALPVLSANLYVYDEKALGEFLLKHKDILRHYKWPTKPDKFLKKVARKTAQSKTELFDLIADAFADYDNPGRLKPGISPDFSNK</sequence>
<protein>
    <submittedName>
        <fullName evidence="1">Uncharacterized protein</fullName>
    </submittedName>
</protein>
<dbReference type="Proteomes" id="UP000178558">
    <property type="component" value="Unassembled WGS sequence"/>
</dbReference>
<evidence type="ECO:0000313" key="1">
    <source>
        <dbReference type="EMBL" id="OGK50250.1"/>
    </source>
</evidence>
<dbReference type="EMBL" id="MGAQ01000020">
    <property type="protein sequence ID" value="OGK50250.1"/>
    <property type="molecule type" value="Genomic_DNA"/>
</dbReference>
<comment type="caution">
    <text evidence="1">The sequence shown here is derived from an EMBL/GenBank/DDBJ whole genome shotgun (WGS) entry which is preliminary data.</text>
</comment>
<gene>
    <name evidence="1" type="ORF">A3B50_00520</name>
</gene>
<accession>A0A1F7J3Q1</accession>
<dbReference type="AlphaFoldDB" id="A0A1F7J3Q1"/>
<name>A0A1F7J3Q1_9BACT</name>
<organism evidence="1 2">
    <name type="scientific">Candidatus Roizmanbacteria bacterium RIFCSPLOWO2_01_FULL_40_42</name>
    <dbReference type="NCBI Taxonomy" id="1802066"/>
    <lineage>
        <taxon>Bacteria</taxon>
        <taxon>Candidatus Roizmaniibacteriota</taxon>
    </lineage>
</organism>
<reference evidence="1 2" key="1">
    <citation type="journal article" date="2016" name="Nat. Commun.">
        <title>Thousands of microbial genomes shed light on interconnected biogeochemical processes in an aquifer system.</title>
        <authorList>
            <person name="Anantharaman K."/>
            <person name="Brown C.T."/>
            <person name="Hug L.A."/>
            <person name="Sharon I."/>
            <person name="Castelle C.J."/>
            <person name="Probst A.J."/>
            <person name="Thomas B.C."/>
            <person name="Singh A."/>
            <person name="Wilkins M.J."/>
            <person name="Karaoz U."/>
            <person name="Brodie E.L."/>
            <person name="Williams K.H."/>
            <person name="Hubbard S.S."/>
            <person name="Banfield J.F."/>
        </authorList>
    </citation>
    <scope>NUCLEOTIDE SEQUENCE [LARGE SCALE GENOMIC DNA]</scope>
</reference>
<proteinExistence type="predicted"/>